<evidence type="ECO:0000256" key="1">
    <source>
        <dbReference type="ARBA" id="ARBA00008956"/>
    </source>
</evidence>
<keyword evidence="8" id="KW-1185">Reference proteome</keyword>
<feature type="compositionally biased region" description="Basic and acidic residues" evidence="6">
    <location>
        <begin position="698"/>
        <end position="710"/>
    </location>
</feature>
<feature type="compositionally biased region" description="Polar residues" evidence="6">
    <location>
        <begin position="775"/>
        <end position="791"/>
    </location>
</feature>
<organism evidence="7 8">
    <name type="scientific">Salvia divinorum</name>
    <name type="common">Maria pastora</name>
    <name type="synonym">Diviner's sage</name>
    <dbReference type="NCBI Taxonomy" id="28513"/>
    <lineage>
        <taxon>Eukaryota</taxon>
        <taxon>Viridiplantae</taxon>
        <taxon>Streptophyta</taxon>
        <taxon>Embryophyta</taxon>
        <taxon>Tracheophyta</taxon>
        <taxon>Spermatophyta</taxon>
        <taxon>Magnoliopsida</taxon>
        <taxon>eudicotyledons</taxon>
        <taxon>Gunneridae</taxon>
        <taxon>Pentapetalae</taxon>
        <taxon>asterids</taxon>
        <taxon>lamiids</taxon>
        <taxon>Lamiales</taxon>
        <taxon>Lamiaceae</taxon>
        <taxon>Nepetoideae</taxon>
        <taxon>Mentheae</taxon>
        <taxon>Salviinae</taxon>
        <taxon>Salvia</taxon>
        <taxon>Salvia subgen. Calosphace</taxon>
    </lineage>
</organism>
<feature type="compositionally biased region" description="Polar residues" evidence="6">
    <location>
        <begin position="742"/>
        <end position="762"/>
    </location>
</feature>
<evidence type="ECO:0000256" key="2">
    <source>
        <dbReference type="ARBA" id="ARBA00022473"/>
    </source>
</evidence>
<name>A0ABD1GU59_SALDI</name>
<dbReference type="EMBL" id="JBEAFC010000008">
    <property type="protein sequence ID" value="KAL1546593.1"/>
    <property type="molecule type" value="Genomic_DNA"/>
</dbReference>
<feature type="region of interest" description="Disordered" evidence="6">
    <location>
        <begin position="249"/>
        <end position="284"/>
    </location>
</feature>
<proteinExistence type="inferred from homology"/>
<keyword evidence="3 5" id="KW-0221">Differentiation</keyword>
<dbReference type="AlphaFoldDB" id="A0ABD1GU59"/>
<dbReference type="GO" id="GO:0030154">
    <property type="term" value="P:cell differentiation"/>
    <property type="evidence" value="ECO:0007669"/>
    <property type="project" value="UniProtKB-KW"/>
</dbReference>
<evidence type="ECO:0000256" key="5">
    <source>
        <dbReference type="RuleBase" id="RU364012"/>
    </source>
</evidence>
<evidence type="ECO:0000256" key="3">
    <source>
        <dbReference type="ARBA" id="ARBA00022782"/>
    </source>
</evidence>
<dbReference type="GO" id="GO:0009908">
    <property type="term" value="P:flower development"/>
    <property type="evidence" value="ECO:0007669"/>
    <property type="project" value="UniProtKB-KW"/>
</dbReference>
<dbReference type="Proteomes" id="UP001567538">
    <property type="component" value="Unassembled WGS sequence"/>
</dbReference>
<protein>
    <recommendedName>
        <fullName evidence="5">FRIGIDA-like protein</fullName>
    </recommendedName>
</protein>
<dbReference type="PANTHER" id="PTHR31791">
    <property type="entry name" value="FRIGIDA-LIKE PROTEIN 3-RELATED"/>
    <property type="match status" value="1"/>
</dbReference>
<evidence type="ECO:0000313" key="7">
    <source>
        <dbReference type="EMBL" id="KAL1546593.1"/>
    </source>
</evidence>
<feature type="compositionally biased region" description="Basic and acidic residues" evidence="6">
    <location>
        <begin position="249"/>
        <end position="268"/>
    </location>
</feature>
<evidence type="ECO:0000256" key="4">
    <source>
        <dbReference type="ARBA" id="ARBA00023089"/>
    </source>
</evidence>
<feature type="region of interest" description="Disordered" evidence="6">
    <location>
        <begin position="655"/>
        <end position="802"/>
    </location>
</feature>
<evidence type="ECO:0000256" key="6">
    <source>
        <dbReference type="SAM" id="MobiDB-lite"/>
    </source>
</evidence>
<dbReference type="InterPro" id="IPR012474">
    <property type="entry name" value="Frigida"/>
</dbReference>
<sequence>MESVPPPTAIIDRVREWKDVGESVVKGLVDCFSHIESREENLRLVLADLNEKERALKLREDELRLGKEELDGKQRLVDVQIEELEASRGEVDALRVKESKGLKEIEERDRELEKRSGEFEEREGELEKRLGDFERREKEYHVFCDGKSRELASNEEVFRKEKEKLVEKLRLASEKLEEKQKLEYELLQRLELTVETLSGVKVLMDDRFKEIESREEEAHASLTSRLNEADLIGESLEKRFKELEGLEKELNLSQEDKPKELESEEGKVTKQQTLELQNKPEEKKQELDLMQENLISCKKEHDSKEQDSMEKSMSCVRESAQTCAKENHALSELDQPQQRSVGTDAGLVADKGQQVCKPSEVDMKEKLDDVHFEEQGLKQPMVTDTTDACLTAKQDESVDSKYVLHKKILVTTISCCGKDLELMNPNIYRVLSLSSDPAKLVVEALEGIDDTSLGIVDTDRRATIILLDELTKLSPKIQISDSVIHAAIKLALTLLQKLKTSKSAESSTDALAFLHLLTAYGISEFFDRNEQFSFLKLAEKHKHTPYLCRTFSLTEKIPDYIKEVINDKRFLLASTYVHEYQLQHMFPQAAVLNSYATHSKLAAKAQCKREHNTSAAKEKGKTAEVAALRLAIEHIEKYGLESDYSPKALTARIKQLEAPQTGSKRRKGNPLSTANIKKEGVCYGPQQLSKKARRKRRREAEKTAAEKSAAEKLNPQMAPCHDSNNGPSPVSTQPPQAEKSAASPQNPQMAPCRSSNNGSSPACRQPPQAEKSAAAPQNPQMAPYRGSNNGASPVCRQPPQHQSVHTRIYPAVPVYPWGPVKLLPMPHFAGPPHKRPRTNTWGEEGGSHVGQFANQY</sequence>
<evidence type="ECO:0000313" key="8">
    <source>
        <dbReference type="Proteomes" id="UP001567538"/>
    </source>
</evidence>
<keyword evidence="4 5" id="KW-0287">Flowering</keyword>
<comment type="similarity">
    <text evidence="1 5">Belongs to the Frigida family.</text>
</comment>
<dbReference type="PANTHER" id="PTHR31791:SF47">
    <property type="entry name" value="INACTIVE FRIGIDA-LIKE PROTEIN 2"/>
    <property type="match status" value="1"/>
</dbReference>
<feature type="compositionally biased region" description="Polar residues" evidence="6">
    <location>
        <begin position="722"/>
        <end position="735"/>
    </location>
</feature>
<gene>
    <name evidence="7" type="ORF">AAHA92_23168</name>
</gene>
<comment type="caution">
    <text evidence="7">The sequence shown here is derived from an EMBL/GenBank/DDBJ whole genome shotgun (WGS) entry which is preliminary data.</text>
</comment>
<dbReference type="Pfam" id="PF07899">
    <property type="entry name" value="Frigida"/>
    <property type="match status" value="1"/>
</dbReference>
<reference evidence="7 8" key="1">
    <citation type="submission" date="2024-06" db="EMBL/GenBank/DDBJ databases">
        <title>A chromosome level genome sequence of Diviner's sage (Salvia divinorum).</title>
        <authorList>
            <person name="Ford S.A."/>
            <person name="Ro D.-K."/>
            <person name="Ness R.W."/>
            <person name="Phillips M.A."/>
        </authorList>
    </citation>
    <scope>NUCLEOTIDE SEQUENCE [LARGE SCALE GENOMIC DNA]</scope>
    <source>
        <strain evidence="7">SAF-2024a</strain>
        <tissue evidence="7">Leaf</tissue>
    </source>
</reference>
<accession>A0ABD1GU59</accession>
<keyword evidence="2 5" id="KW-0217">Developmental protein</keyword>